<reference evidence="9" key="1">
    <citation type="submission" date="2020-12" db="UniProtKB">
        <authorList>
            <consortium name="WormBaseParasite"/>
        </authorList>
    </citation>
    <scope>IDENTIFICATION</scope>
    <source>
        <strain evidence="9">MHco3</strain>
    </source>
</reference>
<feature type="region of interest" description="Disordered" evidence="6">
    <location>
        <begin position="356"/>
        <end position="416"/>
    </location>
</feature>
<keyword evidence="2" id="KW-0805">Transcription regulation</keyword>
<feature type="compositionally biased region" description="Basic and acidic residues" evidence="6">
    <location>
        <begin position="1402"/>
        <end position="1419"/>
    </location>
</feature>
<dbReference type="InterPro" id="IPR012603">
    <property type="entry name" value="ARID4A/B_PWWP"/>
</dbReference>
<feature type="region of interest" description="Disordered" evidence="6">
    <location>
        <begin position="1393"/>
        <end position="1419"/>
    </location>
</feature>
<feature type="compositionally biased region" description="Basic and acidic residues" evidence="6">
    <location>
        <begin position="1291"/>
        <end position="1310"/>
    </location>
</feature>
<evidence type="ECO:0000313" key="9">
    <source>
        <dbReference type="WBParaSite" id="HCON_00138360-00001"/>
    </source>
</evidence>
<evidence type="ECO:0000313" key="8">
    <source>
        <dbReference type="Proteomes" id="UP000025227"/>
    </source>
</evidence>
<evidence type="ECO:0000259" key="7">
    <source>
        <dbReference type="PROSITE" id="PS51011"/>
    </source>
</evidence>
<evidence type="ECO:0000256" key="5">
    <source>
        <dbReference type="ARBA" id="ARBA00023242"/>
    </source>
</evidence>
<feature type="region of interest" description="Disordered" evidence="6">
    <location>
        <begin position="531"/>
        <end position="788"/>
    </location>
</feature>
<dbReference type="WBParaSite" id="HCON_00138360-00001">
    <property type="protein sequence ID" value="HCON_00138360-00001"/>
    <property type="gene ID" value="HCON_00138360"/>
</dbReference>
<dbReference type="GO" id="GO:0006357">
    <property type="term" value="P:regulation of transcription by RNA polymerase II"/>
    <property type="evidence" value="ECO:0007669"/>
    <property type="project" value="TreeGrafter"/>
</dbReference>
<name>A0A7I4YV72_HAECO</name>
<dbReference type="Gene3D" id="1.10.150.60">
    <property type="entry name" value="ARID DNA-binding domain"/>
    <property type="match status" value="1"/>
</dbReference>
<dbReference type="GO" id="GO:0005634">
    <property type="term" value="C:nucleus"/>
    <property type="evidence" value="ECO:0007669"/>
    <property type="project" value="TreeGrafter"/>
</dbReference>
<evidence type="ECO:0000256" key="6">
    <source>
        <dbReference type="SAM" id="MobiDB-lite"/>
    </source>
</evidence>
<protein>
    <submittedName>
        <fullName evidence="9">ARID domain-containing protein</fullName>
    </submittedName>
</protein>
<dbReference type="Proteomes" id="UP000025227">
    <property type="component" value="Unplaced"/>
</dbReference>
<dbReference type="SUPFAM" id="SSF46774">
    <property type="entry name" value="ARID-like"/>
    <property type="match status" value="1"/>
</dbReference>
<feature type="region of interest" description="Disordered" evidence="6">
    <location>
        <begin position="967"/>
        <end position="1058"/>
    </location>
</feature>
<keyword evidence="1" id="KW-0156">Chromatin regulator</keyword>
<feature type="compositionally biased region" description="Basic and acidic residues" evidence="6">
    <location>
        <begin position="207"/>
        <end position="227"/>
    </location>
</feature>
<organism evidence="8 9">
    <name type="scientific">Haemonchus contortus</name>
    <name type="common">Barber pole worm</name>
    <dbReference type="NCBI Taxonomy" id="6289"/>
    <lineage>
        <taxon>Eukaryota</taxon>
        <taxon>Metazoa</taxon>
        <taxon>Ecdysozoa</taxon>
        <taxon>Nematoda</taxon>
        <taxon>Chromadorea</taxon>
        <taxon>Rhabditida</taxon>
        <taxon>Rhabditina</taxon>
        <taxon>Rhabditomorpha</taxon>
        <taxon>Strongyloidea</taxon>
        <taxon>Trichostrongylidae</taxon>
        <taxon>Haemonchus</taxon>
    </lineage>
</organism>
<feature type="compositionally biased region" description="Pro residues" evidence="6">
    <location>
        <begin position="1020"/>
        <end position="1032"/>
    </location>
</feature>
<proteinExistence type="predicted"/>
<feature type="compositionally biased region" description="Basic and acidic residues" evidence="6">
    <location>
        <begin position="1245"/>
        <end position="1254"/>
    </location>
</feature>
<dbReference type="CDD" id="cd20389">
    <property type="entry name" value="Tudor_ARID4_rpt1"/>
    <property type="match status" value="1"/>
</dbReference>
<dbReference type="InterPro" id="IPR051232">
    <property type="entry name" value="ARID/SWI1_ChromRemod"/>
</dbReference>
<feature type="compositionally biased region" description="Basic and acidic residues" evidence="6">
    <location>
        <begin position="724"/>
        <end position="749"/>
    </location>
</feature>
<keyword evidence="4" id="KW-0804">Transcription</keyword>
<dbReference type="GO" id="GO:0006325">
    <property type="term" value="P:chromatin organization"/>
    <property type="evidence" value="ECO:0007669"/>
    <property type="project" value="UniProtKB-KW"/>
</dbReference>
<feature type="compositionally biased region" description="Basic and acidic residues" evidence="6">
    <location>
        <begin position="767"/>
        <end position="788"/>
    </location>
</feature>
<evidence type="ECO:0000256" key="2">
    <source>
        <dbReference type="ARBA" id="ARBA00023015"/>
    </source>
</evidence>
<dbReference type="GO" id="GO:0000976">
    <property type="term" value="F:transcription cis-regulatory region binding"/>
    <property type="evidence" value="ECO:0007669"/>
    <property type="project" value="TreeGrafter"/>
</dbReference>
<dbReference type="SMART" id="SM01014">
    <property type="entry name" value="ARID"/>
    <property type="match status" value="1"/>
</dbReference>
<evidence type="ECO:0000256" key="1">
    <source>
        <dbReference type="ARBA" id="ARBA00022853"/>
    </source>
</evidence>
<dbReference type="OMA" id="THYTGWN"/>
<evidence type="ECO:0000256" key="3">
    <source>
        <dbReference type="ARBA" id="ARBA00023125"/>
    </source>
</evidence>
<feature type="compositionally biased region" description="Basic residues" evidence="6">
    <location>
        <begin position="138"/>
        <end position="148"/>
    </location>
</feature>
<dbReference type="CDD" id="cd20390">
    <property type="entry name" value="Tudor_ARID4_rpt2"/>
    <property type="match status" value="1"/>
</dbReference>
<dbReference type="Pfam" id="PF08169">
    <property type="entry name" value="RBB1NT"/>
    <property type="match status" value="1"/>
</dbReference>
<dbReference type="CDD" id="cd16100">
    <property type="entry name" value="ARID"/>
    <property type="match status" value="1"/>
</dbReference>
<dbReference type="OrthoDB" id="10068428at2759"/>
<sequence>MQSDDPAFLPPGTEVSAKFKGAFCEAKIKKLCKSVKCKILLKEAPFGTLVVEEHLVRGTLEVNQNVEVSHGKQLLKGIIQHVKDCSTYNVVFNDGDEKVLRRTQMCLKGARHFDSESNLDQMPLYNPEQFCAAPKPQTKTKKAKKTKRRKDDDSEDDGGKKRKKRAAASAASVAIGEMDQGDTEGSGDVDMSGSDDESSDGEVEAEKEDKKKKDKKEEDEKKEDANRKSSQAQKSEANRLEEIREKLRDGVVVCVYEDSQHRGKWFPAVVVNQKAYRDANVKFKGFGKNEIPLRNFQNGKYLLGSLANLTLFEDQPINKKVLDSMSNAQRLAVDRANSFQSKGALPSSWTAKEIYADTSPRRKDSAKSSFAPKTSKKEEVNESSKKDDDSKKKKPEPKKAESSSSSESSDEEEYGEERDLFVAQLYKFQEERGTPINRAPILGGKDIDLYRFYRVVQDYGGCKRVTTNQLWRKVLCKLHLEGCPGATPVTVRKAYIRYLAHFNSFYKRLGWSLDELSITSTINSPRERRLIRPAELLNQKPVKRKKSTASETKEKATKKGKEKSEGADSKETSRDPEPSTSRERSVSSPVSSVHERSKKADKDDDGKKSDRKQKDEEVKEKVDKKDKKEVDKKDKKEKLKEKEKDKEKDKEKEKEKEEKVKEKDEKGKAKREEKTKEVEDTPVEKVVEKAKERPEIKTERESAATVSSPIVKPEPESLASPQRVESEQDVRDKPMASDKGSVIEKKELDVSDEDGDGKRKKERKKVQKSEKKGGDANDPSKSKDADEGYRPANIVSRFYLGQKVRAHHHGRWYDARVVTVEQPSVKEMVEIMEMHDEEGTGLSSLAIARLRVVLNSTRCFVHYLGWNSRYDESITLNKIRISEKDDMSSLDAFGREMGERIPKSRLDFLLRWSNSTDGVESLTRDDVTTPSSLFSMGGYRPRRVSISQYEQLSAAAAEGLKRESSKLSGAMKVSQHYRAKTPTSTLSKAEHAIASPASSIGISPPLRSPQRSYEATLSSPRPPNVSSPPPTIPMKRSRTISSASSGRESVTTTSASPTPVPATIYIATSNEKILSPPRPIVSPPISLEEVSNDFELCSKLTASPENEECVFCFVDKAVIRESISSVCREPLPKEKKKPQKATQAKQKTPIDDVSETGCVVTAHCYFELSAKNVPEGAPEDAPKEVVTDEHLRKTIVSVEYKCPREEIKQEVEVKAEGEASVVPQTPNLDLESDAEPSGSGTPLRTDGEDNDKWSTSDNQSAAGCGRMMSPGRGRGCKRKRAPYNRHSTMVIDRKYIRTKAGGKEERRDDDSYGEEEEEECMFEATRDTFISMKNKTYRLMEQEGSLDNYEILGLPPLDPLALESEDAVEIIEKRLSELREIYHQSKAELLLMEKKRRKRAEKRRERERASREAMAAADK</sequence>
<dbReference type="InterPro" id="IPR001606">
    <property type="entry name" value="ARID_dom"/>
</dbReference>
<feature type="region of interest" description="Disordered" evidence="6">
    <location>
        <begin position="1211"/>
        <end position="1319"/>
    </location>
</feature>
<dbReference type="SMART" id="SM00501">
    <property type="entry name" value="BRIGHT"/>
    <property type="match status" value="1"/>
</dbReference>
<feature type="compositionally biased region" description="Low complexity" evidence="6">
    <location>
        <begin position="992"/>
        <end position="1005"/>
    </location>
</feature>
<dbReference type="PANTHER" id="PTHR13964">
    <property type="entry name" value="RBP-RELATED"/>
    <property type="match status" value="1"/>
</dbReference>
<dbReference type="InterPro" id="IPR036431">
    <property type="entry name" value="ARID_dom_sf"/>
</dbReference>
<feature type="compositionally biased region" description="Low complexity" evidence="6">
    <location>
        <begin position="1049"/>
        <end position="1058"/>
    </location>
</feature>
<keyword evidence="8" id="KW-1185">Reference proteome</keyword>
<dbReference type="InterPro" id="IPR016197">
    <property type="entry name" value="Chromo-like_dom_sf"/>
</dbReference>
<keyword evidence="5" id="KW-0539">Nucleus</keyword>
<dbReference type="PANTHER" id="PTHR13964:SF27">
    <property type="entry name" value="HAT-TRICK, ISOFORM D"/>
    <property type="match status" value="1"/>
</dbReference>
<dbReference type="PROSITE" id="PS51011">
    <property type="entry name" value="ARID"/>
    <property type="match status" value="1"/>
</dbReference>
<feature type="compositionally biased region" description="Polar residues" evidence="6">
    <location>
        <begin position="1039"/>
        <end position="1048"/>
    </location>
</feature>
<feature type="domain" description="ARID" evidence="7">
    <location>
        <begin position="415"/>
        <end position="507"/>
    </location>
</feature>
<dbReference type="Gene3D" id="2.30.30.140">
    <property type="match status" value="3"/>
</dbReference>
<dbReference type="SUPFAM" id="SSF54160">
    <property type="entry name" value="Chromo domain-like"/>
    <property type="match status" value="1"/>
</dbReference>
<feature type="compositionally biased region" description="Basic residues" evidence="6">
    <location>
        <begin position="1274"/>
        <end position="1283"/>
    </location>
</feature>
<feature type="compositionally biased region" description="Basic and acidic residues" evidence="6">
    <location>
        <begin position="551"/>
        <end position="585"/>
    </location>
</feature>
<evidence type="ECO:0000256" key="4">
    <source>
        <dbReference type="ARBA" id="ARBA00023163"/>
    </source>
</evidence>
<feature type="region of interest" description="Disordered" evidence="6">
    <location>
        <begin position="1131"/>
        <end position="1151"/>
    </location>
</feature>
<feature type="compositionally biased region" description="Acidic residues" evidence="6">
    <location>
        <begin position="179"/>
        <end position="206"/>
    </location>
</feature>
<dbReference type="Pfam" id="PF01388">
    <property type="entry name" value="ARID"/>
    <property type="match status" value="1"/>
</dbReference>
<feature type="region of interest" description="Disordered" evidence="6">
    <location>
        <begin position="127"/>
        <end position="239"/>
    </location>
</feature>
<feature type="compositionally biased region" description="Basic and acidic residues" evidence="6">
    <location>
        <begin position="593"/>
        <end position="702"/>
    </location>
</feature>
<keyword evidence="3" id="KW-0238">DNA-binding</keyword>
<feature type="compositionally biased region" description="Basic and acidic residues" evidence="6">
    <location>
        <begin position="375"/>
        <end position="401"/>
    </location>
</feature>
<accession>A0A7I4YV72</accession>